<evidence type="ECO:0000313" key="7">
    <source>
        <dbReference type="Proteomes" id="UP000197468"/>
    </source>
</evidence>
<accession>A0A2D0ALS3</accession>
<reference evidence="6 7" key="1">
    <citation type="journal article" date="2008" name="Int. J. Syst. Evol. Microbiol.">
        <title>Description of Roseateles aquatilis sp. nov. and Roseateles terrae sp. nov., in the class Betaproteobacteria, and emended description of the genus Roseateles.</title>
        <authorList>
            <person name="Gomila M."/>
            <person name="Bowien B."/>
            <person name="Falsen E."/>
            <person name="Moore E.R."/>
            <person name="Lalucat J."/>
        </authorList>
    </citation>
    <scope>NUCLEOTIDE SEQUENCE [LARGE SCALE GENOMIC DNA]</scope>
    <source>
        <strain evidence="6 7">CCUG 48205</strain>
    </source>
</reference>
<keyword evidence="2" id="KW-0805">Transcription regulation</keyword>
<dbReference type="InterPro" id="IPR050389">
    <property type="entry name" value="LysR-type_TF"/>
</dbReference>
<dbReference type="PROSITE" id="PS50931">
    <property type="entry name" value="HTH_LYSR"/>
    <property type="match status" value="1"/>
</dbReference>
<dbReference type="GO" id="GO:0003700">
    <property type="term" value="F:DNA-binding transcription factor activity"/>
    <property type="evidence" value="ECO:0007669"/>
    <property type="project" value="InterPro"/>
</dbReference>
<keyword evidence="7" id="KW-1185">Reference proteome</keyword>
<dbReference type="SUPFAM" id="SSF53850">
    <property type="entry name" value="Periplasmic binding protein-like II"/>
    <property type="match status" value="1"/>
</dbReference>
<dbReference type="SUPFAM" id="SSF46785">
    <property type="entry name" value="Winged helix' DNA-binding domain"/>
    <property type="match status" value="1"/>
</dbReference>
<sequence length="326" mass="35901">MSTPRPVNFRTLDLNLLRVFDVVMEERHVTRAAHRLAITQPAVSNALRRLREATHEELFIPTPTGVEPTPHAQALWPVVRNALSSLQQVLEPQVFDPRAVGNTVSFTLAMADATAALIVPQLARRFLEEGVHVGLRVVPLTTRDPRELLEQGRADVAIGFFPDLMEELLVEDDSTAFRREPLYASRYVCVMRADHPLAAPGALTLETYCDAQHLRVSFAGRAHGFVDDALALLGRRRTVAMTVNSFFTGAMAVQQSDLLTVLPDSFVPASGSAGQLACRQVPFALRSIDISQVWHVRAEPDPAQRWLRQVIGEVADIVSAGARALP</sequence>
<keyword evidence="3" id="KW-0238">DNA-binding</keyword>
<evidence type="ECO:0000313" key="6">
    <source>
        <dbReference type="EMBL" id="OWQ83067.1"/>
    </source>
</evidence>
<evidence type="ECO:0000259" key="5">
    <source>
        <dbReference type="PROSITE" id="PS50931"/>
    </source>
</evidence>
<dbReference type="PANTHER" id="PTHR30118">
    <property type="entry name" value="HTH-TYPE TRANSCRIPTIONAL REGULATOR LEUO-RELATED"/>
    <property type="match status" value="1"/>
</dbReference>
<dbReference type="Gene3D" id="1.10.10.10">
    <property type="entry name" value="Winged helix-like DNA-binding domain superfamily/Winged helix DNA-binding domain"/>
    <property type="match status" value="1"/>
</dbReference>
<dbReference type="InterPro" id="IPR036388">
    <property type="entry name" value="WH-like_DNA-bd_sf"/>
</dbReference>
<name>A0A2D0ALS3_9BURK</name>
<evidence type="ECO:0000256" key="4">
    <source>
        <dbReference type="ARBA" id="ARBA00023163"/>
    </source>
</evidence>
<dbReference type="InterPro" id="IPR036390">
    <property type="entry name" value="WH_DNA-bd_sf"/>
</dbReference>
<dbReference type="CDD" id="cd08417">
    <property type="entry name" value="PBP2_Nitroaromatics_like"/>
    <property type="match status" value="1"/>
</dbReference>
<evidence type="ECO:0000256" key="2">
    <source>
        <dbReference type="ARBA" id="ARBA00023015"/>
    </source>
</evidence>
<dbReference type="InterPro" id="IPR005119">
    <property type="entry name" value="LysR_subst-bd"/>
</dbReference>
<evidence type="ECO:0000256" key="1">
    <source>
        <dbReference type="ARBA" id="ARBA00009437"/>
    </source>
</evidence>
<dbReference type="AlphaFoldDB" id="A0A2D0ALS3"/>
<dbReference type="InterPro" id="IPR000847">
    <property type="entry name" value="LysR_HTH_N"/>
</dbReference>
<dbReference type="RefSeq" id="WP_088388792.1">
    <property type="nucleotide sequence ID" value="NZ_NIOF01000026.1"/>
</dbReference>
<evidence type="ECO:0000256" key="3">
    <source>
        <dbReference type="ARBA" id="ARBA00023125"/>
    </source>
</evidence>
<dbReference type="PANTHER" id="PTHR30118:SF15">
    <property type="entry name" value="TRANSCRIPTIONAL REGULATORY PROTEIN"/>
    <property type="match status" value="1"/>
</dbReference>
<dbReference type="OrthoDB" id="8583877at2"/>
<feature type="domain" description="HTH lysR-type" evidence="5">
    <location>
        <begin position="12"/>
        <end position="69"/>
    </location>
</feature>
<organism evidence="6 7">
    <name type="scientific">Roseateles aquatilis</name>
    <dbReference type="NCBI Taxonomy" id="431061"/>
    <lineage>
        <taxon>Bacteria</taxon>
        <taxon>Pseudomonadati</taxon>
        <taxon>Pseudomonadota</taxon>
        <taxon>Betaproteobacteria</taxon>
        <taxon>Burkholderiales</taxon>
        <taxon>Sphaerotilaceae</taxon>
        <taxon>Roseateles</taxon>
    </lineage>
</organism>
<comment type="caution">
    <text evidence="6">The sequence shown here is derived from an EMBL/GenBank/DDBJ whole genome shotgun (WGS) entry which is preliminary data.</text>
</comment>
<proteinExistence type="inferred from homology"/>
<dbReference type="EMBL" id="NIOF01000026">
    <property type="protein sequence ID" value="OWQ83067.1"/>
    <property type="molecule type" value="Genomic_DNA"/>
</dbReference>
<dbReference type="GO" id="GO:0003677">
    <property type="term" value="F:DNA binding"/>
    <property type="evidence" value="ECO:0007669"/>
    <property type="project" value="UniProtKB-KW"/>
</dbReference>
<keyword evidence="4" id="KW-0804">Transcription</keyword>
<comment type="similarity">
    <text evidence="1">Belongs to the LysR transcriptional regulatory family.</text>
</comment>
<protein>
    <submittedName>
        <fullName evidence="6">LysR family transcriptional regulator</fullName>
    </submittedName>
</protein>
<gene>
    <name evidence="6" type="ORF">CDN99_27355</name>
</gene>
<dbReference type="Pfam" id="PF00126">
    <property type="entry name" value="HTH_1"/>
    <property type="match status" value="1"/>
</dbReference>
<dbReference type="Gene3D" id="3.40.190.10">
    <property type="entry name" value="Periplasmic binding protein-like II"/>
    <property type="match status" value="2"/>
</dbReference>
<dbReference type="InterPro" id="IPR037402">
    <property type="entry name" value="YidZ_PBP2"/>
</dbReference>
<dbReference type="Proteomes" id="UP000197468">
    <property type="component" value="Unassembled WGS sequence"/>
</dbReference>
<dbReference type="Pfam" id="PF03466">
    <property type="entry name" value="LysR_substrate"/>
    <property type="match status" value="1"/>
</dbReference>